<dbReference type="EMBL" id="CAUYUJ010015973">
    <property type="protein sequence ID" value="CAK0860392.1"/>
    <property type="molecule type" value="Genomic_DNA"/>
</dbReference>
<evidence type="ECO:0000313" key="3">
    <source>
        <dbReference type="EMBL" id="CAK0860392.1"/>
    </source>
</evidence>
<dbReference type="PROSITE" id="PS51257">
    <property type="entry name" value="PROKAR_LIPOPROTEIN"/>
    <property type="match status" value="1"/>
</dbReference>
<reference evidence="3" key="1">
    <citation type="submission" date="2023-10" db="EMBL/GenBank/DDBJ databases">
        <authorList>
            <person name="Chen Y."/>
            <person name="Shah S."/>
            <person name="Dougan E. K."/>
            <person name="Thang M."/>
            <person name="Chan C."/>
        </authorList>
    </citation>
    <scope>NUCLEOTIDE SEQUENCE [LARGE SCALE GENOMIC DNA]</scope>
</reference>
<comment type="caution">
    <text evidence="3">The sequence shown here is derived from an EMBL/GenBank/DDBJ whole genome shotgun (WGS) entry which is preliminary data.</text>
</comment>
<protein>
    <submittedName>
        <fullName evidence="3">Uncharacterized protein</fullName>
    </submittedName>
</protein>
<accession>A0ABN9UMJ4</accession>
<dbReference type="PANTHER" id="PTHR47447:SF17">
    <property type="entry name" value="OS12G0638900 PROTEIN"/>
    <property type="match status" value="1"/>
</dbReference>
<evidence type="ECO:0000256" key="1">
    <source>
        <dbReference type="ARBA" id="ARBA00022737"/>
    </source>
</evidence>
<sequence>MRGVELQPDAFSYNAGISACEKGKQWQRAVALLSEMCEADLDPDVIFSYSAGLRACEKGEQWQRALALLGEMRGASLQPDAFSYDAGIGACGVGGQWQRAWVLLCEMREAALELSVITPTALGSAPARRARSGSGLWRCSARCARRTWSPT</sequence>
<dbReference type="PROSITE" id="PS51375">
    <property type="entry name" value="PPR"/>
    <property type="match status" value="1"/>
</dbReference>
<dbReference type="InterPro" id="IPR002885">
    <property type="entry name" value="PPR_rpt"/>
</dbReference>
<dbReference type="NCBIfam" id="TIGR00756">
    <property type="entry name" value="PPR"/>
    <property type="match status" value="1"/>
</dbReference>
<organism evidence="3 4">
    <name type="scientific">Prorocentrum cordatum</name>
    <dbReference type="NCBI Taxonomy" id="2364126"/>
    <lineage>
        <taxon>Eukaryota</taxon>
        <taxon>Sar</taxon>
        <taxon>Alveolata</taxon>
        <taxon>Dinophyceae</taxon>
        <taxon>Prorocentrales</taxon>
        <taxon>Prorocentraceae</taxon>
        <taxon>Prorocentrum</taxon>
    </lineage>
</organism>
<evidence type="ECO:0000256" key="2">
    <source>
        <dbReference type="PROSITE-ProRule" id="PRU00708"/>
    </source>
</evidence>
<keyword evidence="4" id="KW-1185">Reference proteome</keyword>
<dbReference type="InterPro" id="IPR011990">
    <property type="entry name" value="TPR-like_helical_dom_sf"/>
</dbReference>
<dbReference type="Pfam" id="PF13812">
    <property type="entry name" value="PPR_3"/>
    <property type="match status" value="1"/>
</dbReference>
<feature type="repeat" description="PPR" evidence="2">
    <location>
        <begin position="9"/>
        <end position="43"/>
    </location>
</feature>
<evidence type="ECO:0000313" key="4">
    <source>
        <dbReference type="Proteomes" id="UP001189429"/>
    </source>
</evidence>
<proteinExistence type="predicted"/>
<gene>
    <name evidence="3" type="ORF">PCOR1329_LOCUS49377</name>
</gene>
<keyword evidence="1" id="KW-0677">Repeat</keyword>
<dbReference type="Proteomes" id="UP001189429">
    <property type="component" value="Unassembled WGS sequence"/>
</dbReference>
<dbReference type="Gene3D" id="1.25.40.10">
    <property type="entry name" value="Tetratricopeptide repeat domain"/>
    <property type="match status" value="1"/>
</dbReference>
<name>A0ABN9UMJ4_9DINO</name>
<dbReference type="PANTHER" id="PTHR47447">
    <property type="entry name" value="OS03G0856100 PROTEIN"/>
    <property type="match status" value="1"/>
</dbReference>